<proteinExistence type="predicted"/>
<dbReference type="EMBL" id="BK014765">
    <property type="protein sequence ID" value="DAD74811.1"/>
    <property type="molecule type" value="Genomic_DNA"/>
</dbReference>
<accession>A0A8S5LYE1</accession>
<protein>
    <submittedName>
        <fullName evidence="1">Dehydrogenase accessory protein</fullName>
    </submittedName>
</protein>
<sequence>MAGKEYTTHCGTCGCLRENRTKGCSQCNNRHHKWKIVGDIRYKAPEPPKCKGCGIDMAEINPDCSICRKRQEKRKYKEERTTDPNEYRSAELTKQYYEAWVQARRERIARNKRLLAAGRRPIV</sequence>
<name>A0A8S5LYE1_9CAUD</name>
<evidence type="ECO:0000313" key="1">
    <source>
        <dbReference type="EMBL" id="DAD74811.1"/>
    </source>
</evidence>
<organism evidence="1">
    <name type="scientific">Siphoviridae sp. ctZPw9</name>
    <dbReference type="NCBI Taxonomy" id="2826383"/>
    <lineage>
        <taxon>Viruses</taxon>
        <taxon>Duplodnaviria</taxon>
        <taxon>Heunggongvirae</taxon>
        <taxon>Uroviricota</taxon>
        <taxon>Caudoviricetes</taxon>
    </lineage>
</organism>
<reference evidence="1" key="1">
    <citation type="journal article" date="2021" name="Proc. Natl. Acad. Sci. U.S.A.">
        <title>A Catalog of Tens of Thousands of Viruses from Human Metagenomes Reveals Hidden Associations with Chronic Diseases.</title>
        <authorList>
            <person name="Tisza M.J."/>
            <person name="Buck C.B."/>
        </authorList>
    </citation>
    <scope>NUCLEOTIDE SEQUENCE</scope>
    <source>
        <strain evidence="1">CtZPw9</strain>
    </source>
</reference>